<dbReference type="STRING" id="6205.A0A0R3WK54"/>
<evidence type="ECO:0000313" key="13">
    <source>
        <dbReference type="WBParaSite" id="TTAC_0000108401-mRNA-1"/>
    </source>
</evidence>
<keyword evidence="8" id="KW-0469">Meiosis</keyword>
<dbReference type="Gene3D" id="3.30.900.10">
    <property type="entry name" value="HORMA domain"/>
    <property type="match status" value="1"/>
</dbReference>
<name>A0A0R3WK54_HYDTA</name>
<dbReference type="GO" id="GO:0005634">
    <property type="term" value="C:nucleus"/>
    <property type="evidence" value="ECO:0007669"/>
    <property type="project" value="UniProtKB-SubCell"/>
</dbReference>
<reference evidence="11 12" key="2">
    <citation type="submission" date="2018-11" db="EMBL/GenBank/DDBJ databases">
        <authorList>
            <consortium name="Pathogen Informatics"/>
        </authorList>
    </citation>
    <scope>NUCLEOTIDE SEQUENCE [LARGE SCALE GENOMIC DNA]</scope>
</reference>
<dbReference type="InterPro" id="IPR051294">
    <property type="entry name" value="HORMA_MeioticProgression"/>
</dbReference>
<dbReference type="WBParaSite" id="TTAC_0000108401-mRNA-1">
    <property type="protein sequence ID" value="TTAC_0000108401-mRNA-1"/>
    <property type="gene ID" value="TTAC_0000108401"/>
</dbReference>
<dbReference type="GO" id="GO:0005694">
    <property type="term" value="C:chromosome"/>
    <property type="evidence" value="ECO:0007669"/>
    <property type="project" value="UniProtKB-SubCell"/>
</dbReference>
<accession>A0A0R3WK54</accession>
<dbReference type="PANTHER" id="PTHR48225">
    <property type="entry name" value="HORMA DOMAIN-CONTAINING PROTEIN 1"/>
    <property type="match status" value="1"/>
</dbReference>
<dbReference type="SMART" id="SM00249">
    <property type="entry name" value="PHD"/>
    <property type="match status" value="1"/>
</dbReference>
<organism evidence="13">
    <name type="scientific">Hydatigena taeniaeformis</name>
    <name type="common">Feline tapeworm</name>
    <name type="synonym">Taenia taeniaeformis</name>
    <dbReference type="NCBI Taxonomy" id="6205"/>
    <lineage>
        <taxon>Eukaryota</taxon>
        <taxon>Metazoa</taxon>
        <taxon>Spiralia</taxon>
        <taxon>Lophotrochozoa</taxon>
        <taxon>Platyhelminthes</taxon>
        <taxon>Cestoda</taxon>
        <taxon>Eucestoda</taxon>
        <taxon>Cyclophyllidea</taxon>
        <taxon>Taeniidae</taxon>
        <taxon>Hydatigera</taxon>
    </lineage>
</organism>
<keyword evidence="4" id="KW-0479">Metal-binding</keyword>
<dbReference type="PANTHER" id="PTHR48225:SF7">
    <property type="entry name" value="MEIOSIS-SPECIFIC PROTEIN HOP1"/>
    <property type="match status" value="1"/>
</dbReference>
<evidence type="ECO:0000313" key="11">
    <source>
        <dbReference type="EMBL" id="VDM17437.1"/>
    </source>
</evidence>
<keyword evidence="3" id="KW-0158">Chromosome</keyword>
<evidence type="ECO:0000313" key="12">
    <source>
        <dbReference type="Proteomes" id="UP000274429"/>
    </source>
</evidence>
<sequence length="401" mass="44163">MESFSFTFRYDDKDGASMAMEAESLRDERIKVQTKNLLNTILAAGKMLGPLPKKMMLTMKLQYYNSAPSDYMPNGFKIDENPEVIFQSDPINLKIGVVDTSFHSVRMIIHTIPSLITAPPEKLKTAMEVVKSKAKSQPSHVITIKSSNICHTPRSTYQPTQLEAEEQAEEEFEVACPCGVNLDDGVMILCDGCEKWQHAVCFRIIDDADIPQSHLCNACAKVKSHLLESGSKTDPTLMQLTEEEAKSICLLRRAILLCIENDVLSVGLIAKRLSVEVNVAKGLLNKLLDEGALKDVRGRSGNKAVLKAHVEAVLVPRIFSPACVTPELEADDLSRSENGATSMRGKRGKSVDIGGLTSTVEEMQITNNMSILSQESTDSPIPSKRRRSYNTVNTPIAIAPR</sequence>
<dbReference type="PROSITE" id="PS50815">
    <property type="entry name" value="HORMA"/>
    <property type="match status" value="1"/>
</dbReference>
<feature type="domain" description="HORMA" evidence="10">
    <location>
        <begin position="1"/>
        <end position="109"/>
    </location>
</feature>
<keyword evidence="7" id="KW-0539">Nucleus</keyword>
<evidence type="ECO:0000256" key="3">
    <source>
        <dbReference type="ARBA" id="ARBA00022454"/>
    </source>
</evidence>
<dbReference type="Pfam" id="PF20826">
    <property type="entry name" value="PHD_5"/>
    <property type="match status" value="1"/>
</dbReference>
<comment type="subcellular location">
    <subcellularLocation>
        <location evidence="2">Chromosome</location>
    </subcellularLocation>
    <subcellularLocation>
        <location evidence="1">Nucleus</location>
    </subcellularLocation>
</comment>
<feature type="region of interest" description="Disordered" evidence="9">
    <location>
        <begin position="333"/>
        <end position="352"/>
    </location>
</feature>
<dbReference type="InterPro" id="IPR013083">
    <property type="entry name" value="Znf_RING/FYVE/PHD"/>
</dbReference>
<dbReference type="AlphaFoldDB" id="A0A0R3WK54"/>
<evidence type="ECO:0000256" key="2">
    <source>
        <dbReference type="ARBA" id="ARBA00004286"/>
    </source>
</evidence>
<dbReference type="InterPro" id="IPR036570">
    <property type="entry name" value="HORMA_dom_sf"/>
</dbReference>
<evidence type="ECO:0000256" key="4">
    <source>
        <dbReference type="ARBA" id="ARBA00022723"/>
    </source>
</evidence>
<dbReference type="InterPro" id="IPR011011">
    <property type="entry name" value="Znf_FYVE_PHD"/>
</dbReference>
<dbReference type="SUPFAM" id="SSF57903">
    <property type="entry name" value="FYVE/PHD zinc finger"/>
    <property type="match status" value="1"/>
</dbReference>
<evidence type="ECO:0000256" key="6">
    <source>
        <dbReference type="ARBA" id="ARBA00022833"/>
    </source>
</evidence>
<evidence type="ECO:0000256" key="9">
    <source>
        <dbReference type="SAM" id="MobiDB-lite"/>
    </source>
</evidence>
<keyword evidence="12" id="KW-1185">Reference proteome</keyword>
<dbReference type="OrthoDB" id="1928087at2759"/>
<reference evidence="13" key="1">
    <citation type="submission" date="2017-02" db="UniProtKB">
        <authorList>
            <consortium name="WormBaseParasite"/>
        </authorList>
    </citation>
    <scope>IDENTIFICATION</scope>
</reference>
<keyword evidence="6" id="KW-0862">Zinc</keyword>
<dbReference type="Pfam" id="PF02301">
    <property type="entry name" value="HORMA"/>
    <property type="match status" value="1"/>
</dbReference>
<dbReference type="Proteomes" id="UP000274429">
    <property type="component" value="Unassembled WGS sequence"/>
</dbReference>
<gene>
    <name evidence="11" type="ORF">TTAC_LOCUS1085</name>
</gene>
<keyword evidence="5" id="KW-0863">Zinc-finger</keyword>
<dbReference type="EMBL" id="UYWX01000176">
    <property type="protein sequence ID" value="VDM17437.1"/>
    <property type="molecule type" value="Genomic_DNA"/>
</dbReference>
<dbReference type="GO" id="GO:0051321">
    <property type="term" value="P:meiotic cell cycle"/>
    <property type="evidence" value="ECO:0007669"/>
    <property type="project" value="UniProtKB-KW"/>
</dbReference>
<proteinExistence type="predicted"/>
<dbReference type="SUPFAM" id="SSF56019">
    <property type="entry name" value="The spindle assembly checkpoint protein mad2"/>
    <property type="match status" value="1"/>
</dbReference>
<protein>
    <submittedName>
        <fullName evidence="13">HORMA domain-containing protein</fullName>
    </submittedName>
</protein>
<dbReference type="GO" id="GO:0008270">
    <property type="term" value="F:zinc ion binding"/>
    <property type="evidence" value="ECO:0007669"/>
    <property type="project" value="UniProtKB-KW"/>
</dbReference>
<dbReference type="Gene3D" id="3.30.40.10">
    <property type="entry name" value="Zinc/RING finger domain, C3HC4 (zinc finger)"/>
    <property type="match status" value="1"/>
</dbReference>
<evidence type="ECO:0000256" key="1">
    <source>
        <dbReference type="ARBA" id="ARBA00004123"/>
    </source>
</evidence>
<evidence type="ECO:0000256" key="8">
    <source>
        <dbReference type="ARBA" id="ARBA00023254"/>
    </source>
</evidence>
<evidence type="ECO:0000256" key="5">
    <source>
        <dbReference type="ARBA" id="ARBA00022771"/>
    </source>
</evidence>
<dbReference type="InterPro" id="IPR003511">
    <property type="entry name" value="HORMA_dom"/>
</dbReference>
<evidence type="ECO:0000256" key="7">
    <source>
        <dbReference type="ARBA" id="ARBA00023242"/>
    </source>
</evidence>
<evidence type="ECO:0000259" key="10">
    <source>
        <dbReference type="PROSITE" id="PS50815"/>
    </source>
</evidence>
<dbReference type="InterPro" id="IPR001965">
    <property type="entry name" value="Znf_PHD"/>
</dbReference>